<evidence type="ECO:0000256" key="1">
    <source>
        <dbReference type="SAM" id="MobiDB-lite"/>
    </source>
</evidence>
<dbReference type="InParanoid" id="A0A409Y1V0"/>
<protein>
    <submittedName>
        <fullName evidence="2">Uncharacterized protein</fullName>
    </submittedName>
</protein>
<dbReference type="Proteomes" id="UP000284706">
    <property type="component" value="Unassembled WGS sequence"/>
</dbReference>
<dbReference type="EMBL" id="NHYE01001298">
    <property type="protein sequence ID" value="PPQ97024.1"/>
    <property type="molecule type" value="Genomic_DNA"/>
</dbReference>
<accession>A0A409Y1V0</accession>
<gene>
    <name evidence="2" type="ORF">CVT26_001307</name>
</gene>
<proteinExistence type="predicted"/>
<dbReference type="AlphaFoldDB" id="A0A409Y1V0"/>
<evidence type="ECO:0000313" key="3">
    <source>
        <dbReference type="Proteomes" id="UP000284706"/>
    </source>
</evidence>
<sequence>MARQRASKHALGAKQADDASINPHLDDPTIPVSAALSRIATELGHGWDWSGIWLVEVFEADKGSETSDPESQRSRCPLLPATSLTATTAAPCTGHARAPASQFQYNALGNGGIVLDACTIRLHLADDHIPTSGTLRRVEELTSSTTTFAYLLVDPRARCDGHPTPLEYGIDTSSIRSSQSRESVRPLKLGGELKQYEERIQSMSLGIRPLYHKNILPECCHVKFIKDDIRLPCGQLLDVARRTPPFTRVRHRRYLHARLTSISRPPLCFVHSAPFA</sequence>
<feature type="region of interest" description="Disordered" evidence="1">
    <location>
        <begin position="1"/>
        <end position="25"/>
    </location>
</feature>
<keyword evidence="3" id="KW-1185">Reference proteome</keyword>
<comment type="caution">
    <text evidence="2">The sequence shown here is derived from an EMBL/GenBank/DDBJ whole genome shotgun (WGS) entry which is preliminary data.</text>
</comment>
<name>A0A409Y1V0_9AGAR</name>
<organism evidence="2 3">
    <name type="scientific">Gymnopilus dilepis</name>
    <dbReference type="NCBI Taxonomy" id="231916"/>
    <lineage>
        <taxon>Eukaryota</taxon>
        <taxon>Fungi</taxon>
        <taxon>Dikarya</taxon>
        <taxon>Basidiomycota</taxon>
        <taxon>Agaricomycotina</taxon>
        <taxon>Agaricomycetes</taxon>
        <taxon>Agaricomycetidae</taxon>
        <taxon>Agaricales</taxon>
        <taxon>Agaricineae</taxon>
        <taxon>Hymenogastraceae</taxon>
        <taxon>Gymnopilus</taxon>
    </lineage>
</organism>
<evidence type="ECO:0000313" key="2">
    <source>
        <dbReference type="EMBL" id="PPQ97024.1"/>
    </source>
</evidence>
<reference evidence="2 3" key="1">
    <citation type="journal article" date="2018" name="Evol. Lett.">
        <title>Horizontal gene cluster transfer increased hallucinogenic mushroom diversity.</title>
        <authorList>
            <person name="Reynolds H.T."/>
            <person name="Vijayakumar V."/>
            <person name="Gluck-Thaler E."/>
            <person name="Korotkin H.B."/>
            <person name="Matheny P.B."/>
            <person name="Slot J.C."/>
        </authorList>
    </citation>
    <scope>NUCLEOTIDE SEQUENCE [LARGE SCALE GENOMIC DNA]</scope>
    <source>
        <strain evidence="2 3">SRW20</strain>
    </source>
</reference>